<sequence>MLIRTLNPGNRKSGGLKSVIPGLEVGHF</sequence>
<reference evidence="1" key="1">
    <citation type="submission" date="2014-11" db="EMBL/GenBank/DDBJ databases">
        <authorList>
            <person name="Amaro Gonzalez C."/>
        </authorList>
    </citation>
    <scope>NUCLEOTIDE SEQUENCE</scope>
</reference>
<proteinExistence type="predicted"/>
<reference evidence="1" key="2">
    <citation type="journal article" date="2015" name="Fish Shellfish Immunol.">
        <title>Early steps in the European eel (Anguilla anguilla)-Vibrio vulnificus interaction in the gills: Role of the RtxA13 toxin.</title>
        <authorList>
            <person name="Callol A."/>
            <person name="Pajuelo D."/>
            <person name="Ebbesson L."/>
            <person name="Teles M."/>
            <person name="MacKenzie S."/>
            <person name="Amaro C."/>
        </authorList>
    </citation>
    <scope>NUCLEOTIDE SEQUENCE</scope>
</reference>
<dbReference type="EMBL" id="GBXM01065440">
    <property type="protein sequence ID" value="JAH43137.1"/>
    <property type="molecule type" value="Transcribed_RNA"/>
</dbReference>
<accession>A0A0E9SPF4</accession>
<name>A0A0E9SPF4_ANGAN</name>
<evidence type="ECO:0000313" key="1">
    <source>
        <dbReference type="EMBL" id="JAH43137.1"/>
    </source>
</evidence>
<dbReference type="AlphaFoldDB" id="A0A0E9SPF4"/>
<organism evidence="1">
    <name type="scientific">Anguilla anguilla</name>
    <name type="common">European freshwater eel</name>
    <name type="synonym">Muraena anguilla</name>
    <dbReference type="NCBI Taxonomy" id="7936"/>
    <lineage>
        <taxon>Eukaryota</taxon>
        <taxon>Metazoa</taxon>
        <taxon>Chordata</taxon>
        <taxon>Craniata</taxon>
        <taxon>Vertebrata</taxon>
        <taxon>Euteleostomi</taxon>
        <taxon>Actinopterygii</taxon>
        <taxon>Neopterygii</taxon>
        <taxon>Teleostei</taxon>
        <taxon>Anguilliformes</taxon>
        <taxon>Anguillidae</taxon>
        <taxon>Anguilla</taxon>
    </lineage>
</organism>
<protein>
    <submittedName>
        <fullName evidence="1">Uncharacterized protein</fullName>
    </submittedName>
</protein>